<reference evidence="2 3" key="1">
    <citation type="submission" date="2024-09" db="EMBL/GenBank/DDBJ databases">
        <title>Chromosome-scale assembly of Riccia sorocarpa.</title>
        <authorList>
            <person name="Paukszto L."/>
        </authorList>
    </citation>
    <scope>NUCLEOTIDE SEQUENCE [LARGE SCALE GENOMIC DNA]</scope>
    <source>
        <strain evidence="2">LP-2024</strain>
        <tissue evidence="2">Aerial parts of the thallus</tissue>
    </source>
</reference>
<dbReference type="Proteomes" id="UP001633002">
    <property type="component" value="Unassembled WGS sequence"/>
</dbReference>
<evidence type="ECO:0000313" key="3">
    <source>
        <dbReference type="Proteomes" id="UP001633002"/>
    </source>
</evidence>
<dbReference type="EMBL" id="JBJQOH010000002">
    <property type="protein sequence ID" value="KAL3695399.1"/>
    <property type="molecule type" value="Genomic_DNA"/>
</dbReference>
<sequence length="209" mass="23215">MLRVHIYHMQGAEEQLVSMGLIGYKEGETLLSLRNKLESTQYFSSSFQFWDTRLSSPVLIKLECLIFIEDMDGKVVVFETKDLKVGLEPLSGKGVTEKAVLDGKKELALVGDAPFEYTEPEEVVVNSSVASSEPSVVGDDSLEEKDWLELSQGPVRTGSKGRPRKSDPRDMKKQRSIDSFFGGARSQNSSCLPSSDECVIGDERLQLVF</sequence>
<organism evidence="2 3">
    <name type="scientific">Riccia sorocarpa</name>
    <dbReference type="NCBI Taxonomy" id="122646"/>
    <lineage>
        <taxon>Eukaryota</taxon>
        <taxon>Viridiplantae</taxon>
        <taxon>Streptophyta</taxon>
        <taxon>Embryophyta</taxon>
        <taxon>Marchantiophyta</taxon>
        <taxon>Marchantiopsida</taxon>
        <taxon>Marchantiidae</taxon>
        <taxon>Marchantiales</taxon>
        <taxon>Ricciaceae</taxon>
        <taxon>Riccia</taxon>
    </lineage>
</organism>
<comment type="caution">
    <text evidence="2">The sequence shown here is derived from an EMBL/GenBank/DDBJ whole genome shotgun (WGS) entry which is preliminary data.</text>
</comment>
<name>A0ABD3HYK4_9MARC</name>
<keyword evidence="3" id="KW-1185">Reference proteome</keyword>
<gene>
    <name evidence="2" type="ORF">R1sor_009475</name>
</gene>
<proteinExistence type="predicted"/>
<feature type="compositionally biased region" description="Basic and acidic residues" evidence="1">
    <location>
        <begin position="164"/>
        <end position="176"/>
    </location>
</feature>
<feature type="region of interest" description="Disordered" evidence="1">
    <location>
        <begin position="148"/>
        <end position="195"/>
    </location>
</feature>
<accession>A0ABD3HYK4</accession>
<protein>
    <submittedName>
        <fullName evidence="2">Uncharacterized protein</fullName>
    </submittedName>
</protein>
<dbReference type="AlphaFoldDB" id="A0ABD3HYK4"/>
<evidence type="ECO:0000313" key="2">
    <source>
        <dbReference type="EMBL" id="KAL3695399.1"/>
    </source>
</evidence>
<evidence type="ECO:0000256" key="1">
    <source>
        <dbReference type="SAM" id="MobiDB-lite"/>
    </source>
</evidence>